<dbReference type="EMBL" id="GBRH01158928">
    <property type="protein sequence ID" value="JAE38968.1"/>
    <property type="molecule type" value="Transcribed_RNA"/>
</dbReference>
<reference evidence="1" key="1">
    <citation type="submission" date="2014-09" db="EMBL/GenBank/DDBJ databases">
        <authorList>
            <person name="Magalhaes I.L.F."/>
            <person name="Oliveira U."/>
            <person name="Santos F.R."/>
            <person name="Vidigal T.H.D.A."/>
            <person name="Brescovit A.D."/>
            <person name="Santos A.J."/>
        </authorList>
    </citation>
    <scope>NUCLEOTIDE SEQUENCE</scope>
    <source>
        <tissue evidence="1">Shoot tissue taken approximately 20 cm above the soil surface</tissue>
    </source>
</reference>
<proteinExistence type="predicted"/>
<accession>A0A0A9I1C8</accession>
<organism evidence="1">
    <name type="scientific">Arundo donax</name>
    <name type="common">Giant reed</name>
    <name type="synonym">Donax arundinaceus</name>
    <dbReference type="NCBI Taxonomy" id="35708"/>
    <lineage>
        <taxon>Eukaryota</taxon>
        <taxon>Viridiplantae</taxon>
        <taxon>Streptophyta</taxon>
        <taxon>Embryophyta</taxon>
        <taxon>Tracheophyta</taxon>
        <taxon>Spermatophyta</taxon>
        <taxon>Magnoliopsida</taxon>
        <taxon>Liliopsida</taxon>
        <taxon>Poales</taxon>
        <taxon>Poaceae</taxon>
        <taxon>PACMAD clade</taxon>
        <taxon>Arundinoideae</taxon>
        <taxon>Arundineae</taxon>
        <taxon>Arundo</taxon>
    </lineage>
</organism>
<reference evidence="1" key="2">
    <citation type="journal article" date="2015" name="Data Brief">
        <title>Shoot transcriptome of the giant reed, Arundo donax.</title>
        <authorList>
            <person name="Barrero R.A."/>
            <person name="Guerrero F.D."/>
            <person name="Moolhuijzen P."/>
            <person name="Goolsby J.A."/>
            <person name="Tidwell J."/>
            <person name="Bellgard S.E."/>
            <person name="Bellgard M.I."/>
        </authorList>
    </citation>
    <scope>NUCLEOTIDE SEQUENCE</scope>
    <source>
        <tissue evidence="1">Shoot tissue taken approximately 20 cm above the soil surface</tissue>
    </source>
</reference>
<evidence type="ECO:0000313" key="1">
    <source>
        <dbReference type="EMBL" id="JAE38968.1"/>
    </source>
</evidence>
<protein>
    <submittedName>
        <fullName evidence="1">Uncharacterized protein</fullName>
    </submittedName>
</protein>
<sequence>MPRRRHTPCRRRG</sequence>
<name>A0A0A9I1C8_ARUDO</name>